<evidence type="ECO:0000259" key="2">
    <source>
        <dbReference type="PROSITE" id="PS50983"/>
    </source>
</evidence>
<feature type="chain" id="PRO_5037474359" evidence="1">
    <location>
        <begin position="23"/>
        <end position="378"/>
    </location>
</feature>
<dbReference type="GO" id="GO:0071281">
    <property type="term" value="P:cellular response to iron ion"/>
    <property type="evidence" value="ECO:0007669"/>
    <property type="project" value="TreeGrafter"/>
</dbReference>
<keyword evidence="1" id="KW-0732">Signal</keyword>
<dbReference type="SUPFAM" id="SSF53807">
    <property type="entry name" value="Helical backbone' metal receptor"/>
    <property type="match status" value="1"/>
</dbReference>
<dbReference type="Pfam" id="PF01497">
    <property type="entry name" value="Peripla_BP_2"/>
    <property type="match status" value="1"/>
</dbReference>
<dbReference type="InterPro" id="IPR050902">
    <property type="entry name" value="ABC_Transporter_SBP"/>
</dbReference>
<dbReference type="PANTHER" id="PTHR30535">
    <property type="entry name" value="VITAMIN B12-BINDING PROTEIN"/>
    <property type="match status" value="1"/>
</dbReference>
<feature type="signal peptide" evidence="1">
    <location>
        <begin position="1"/>
        <end position="22"/>
    </location>
</feature>
<protein>
    <submittedName>
        <fullName evidence="3">ABC transporter substrate-binding protein</fullName>
    </submittedName>
</protein>
<gene>
    <name evidence="3" type="ORF">IAC51_03230</name>
</gene>
<dbReference type="PROSITE" id="PS51257">
    <property type="entry name" value="PROKAR_LIPOPROTEIN"/>
    <property type="match status" value="1"/>
</dbReference>
<reference evidence="3" key="1">
    <citation type="submission" date="2020-10" db="EMBL/GenBank/DDBJ databases">
        <authorList>
            <person name="Gilroy R."/>
        </authorList>
    </citation>
    <scope>NUCLEOTIDE SEQUENCE</scope>
    <source>
        <strain evidence="3">3924</strain>
    </source>
</reference>
<dbReference type="AlphaFoldDB" id="A0A940DLI2"/>
<evidence type="ECO:0000256" key="1">
    <source>
        <dbReference type="SAM" id="SignalP"/>
    </source>
</evidence>
<dbReference type="InterPro" id="IPR002491">
    <property type="entry name" value="ABC_transptr_periplasmic_BD"/>
</dbReference>
<proteinExistence type="predicted"/>
<sequence>MRTGWMLIVALLALAGCGGGNGTGREDAAAADSAMTVSHAKGFSVEYLPGYKRVTVYSPWEEGKRLAVYYLVKSVDTETPEGGAKIVTPLKTLAVTSCTHFEFLDMLGELETVKGLCTPELAYNEKVTGRYNAKEIMNIGDAYNINIESLLMLSPDGVMLTSYSQQDENVIRISNAGTTPLFNNEWTENTPLARAEWIKFVSAFYDKEQTADSLFAEMERSYGEAVRLVTGADDVERPTVLAGGNYKGTWYMPGGKSYMCRLFEDAGCSYFYSGDETTTSIPLNFESVLYNFADADIWLNAPTATMDGLLKMDERHGLFKAAKEGNVYGFYGRTNEKGANDFWESAVAHPDIVLKDVIWAVHPELMGGYEPTYIIKLK</sequence>
<dbReference type="EMBL" id="JADIMV010000054">
    <property type="protein sequence ID" value="MBO8439644.1"/>
    <property type="molecule type" value="Genomic_DNA"/>
</dbReference>
<organism evidence="3 4">
    <name type="scientific">Candidatus Aphodosoma intestinipullorum</name>
    <dbReference type="NCBI Taxonomy" id="2840674"/>
    <lineage>
        <taxon>Bacteria</taxon>
        <taxon>Pseudomonadati</taxon>
        <taxon>Bacteroidota</taxon>
        <taxon>Bacteroidia</taxon>
        <taxon>Bacteroidales</taxon>
        <taxon>Candidatus Aphodosoma</taxon>
    </lineage>
</organism>
<dbReference type="PANTHER" id="PTHR30535:SF34">
    <property type="entry name" value="MOLYBDATE-BINDING PROTEIN MOLA"/>
    <property type="match status" value="1"/>
</dbReference>
<evidence type="ECO:0000313" key="3">
    <source>
        <dbReference type="EMBL" id="MBO8439644.1"/>
    </source>
</evidence>
<evidence type="ECO:0000313" key="4">
    <source>
        <dbReference type="Proteomes" id="UP000712007"/>
    </source>
</evidence>
<name>A0A940DLI2_9BACT</name>
<feature type="domain" description="Fe/B12 periplasmic-binding" evidence="2">
    <location>
        <begin position="92"/>
        <end position="365"/>
    </location>
</feature>
<accession>A0A940DLI2</accession>
<reference evidence="3" key="2">
    <citation type="journal article" date="2021" name="PeerJ">
        <title>Extensive microbial diversity within the chicken gut microbiome revealed by metagenomics and culture.</title>
        <authorList>
            <person name="Gilroy R."/>
            <person name="Ravi A."/>
            <person name="Getino M."/>
            <person name="Pursley I."/>
            <person name="Horton D.L."/>
            <person name="Alikhan N.F."/>
            <person name="Baker D."/>
            <person name="Gharbi K."/>
            <person name="Hall N."/>
            <person name="Watson M."/>
            <person name="Adriaenssens E.M."/>
            <person name="Foster-Nyarko E."/>
            <person name="Jarju S."/>
            <person name="Secka A."/>
            <person name="Antonio M."/>
            <person name="Oren A."/>
            <person name="Chaudhuri R.R."/>
            <person name="La Ragione R."/>
            <person name="Hildebrand F."/>
            <person name="Pallen M.J."/>
        </authorList>
    </citation>
    <scope>NUCLEOTIDE SEQUENCE</scope>
    <source>
        <strain evidence="3">3924</strain>
    </source>
</reference>
<dbReference type="PROSITE" id="PS50983">
    <property type="entry name" value="FE_B12_PBP"/>
    <property type="match status" value="1"/>
</dbReference>
<comment type="caution">
    <text evidence="3">The sequence shown here is derived from an EMBL/GenBank/DDBJ whole genome shotgun (WGS) entry which is preliminary data.</text>
</comment>
<dbReference type="Gene3D" id="3.40.50.1980">
    <property type="entry name" value="Nitrogenase molybdenum iron protein domain"/>
    <property type="match status" value="2"/>
</dbReference>
<dbReference type="Proteomes" id="UP000712007">
    <property type="component" value="Unassembled WGS sequence"/>
</dbReference>